<sequence length="274" mass="31979">MSHFKIFFTIIKFYSVILNFLSKLFYTNYKNTKIVQKSNNFIIVDKAYDLKINSNNKNELTLQTYMKKKLPLLASNHLHHEYYFVHRLDYSTSGLMCIPIHKEACQVASRAIQERQCKKYYVALVRGYLSSNLLDLNFPIGRDDSVTEIEKMCVQNNGRSARTLIVTLESGLFDCYPTTKVLVRPITGRRHQIRVHCSNIGHTIVGDYTYSNKKDVKPARMYLHALRLVIPNQIENINVHTCDPFTENEVRLWNPLFRRYSVAEGLEKIDAFLK</sequence>
<dbReference type="GO" id="GO:0003723">
    <property type="term" value="F:RNA binding"/>
    <property type="evidence" value="ECO:0007669"/>
    <property type="project" value="InterPro"/>
</dbReference>
<dbReference type="AlphaFoldDB" id="A0AA38HMD6"/>
<dbReference type="InterPro" id="IPR006145">
    <property type="entry name" value="PsdUridine_synth_RsuA/RluA"/>
</dbReference>
<comment type="similarity">
    <text evidence="1">Belongs to the pseudouridine synthase RluA family.</text>
</comment>
<dbReference type="Pfam" id="PF00849">
    <property type="entry name" value="PseudoU_synth_2"/>
    <property type="match status" value="1"/>
</dbReference>
<dbReference type="InterPro" id="IPR020103">
    <property type="entry name" value="PsdUridine_synth_cat_dom_sf"/>
</dbReference>
<proteinExistence type="inferred from homology"/>
<evidence type="ECO:0000313" key="3">
    <source>
        <dbReference type="EMBL" id="KAJ3639829.1"/>
    </source>
</evidence>
<feature type="domain" description="Pseudouridine synthase RsuA/RluA-like" evidence="2">
    <location>
        <begin position="40"/>
        <end position="198"/>
    </location>
</feature>
<evidence type="ECO:0000259" key="2">
    <source>
        <dbReference type="Pfam" id="PF00849"/>
    </source>
</evidence>
<dbReference type="Proteomes" id="UP001168821">
    <property type="component" value="Unassembled WGS sequence"/>
</dbReference>
<evidence type="ECO:0000313" key="4">
    <source>
        <dbReference type="Proteomes" id="UP001168821"/>
    </source>
</evidence>
<keyword evidence="4" id="KW-1185">Reference proteome</keyword>
<accession>A0AA38HMD6</accession>
<dbReference type="InterPro" id="IPR050188">
    <property type="entry name" value="RluA_PseudoU_synthase"/>
</dbReference>
<name>A0AA38HMD6_9CUCU</name>
<evidence type="ECO:0000256" key="1">
    <source>
        <dbReference type="ARBA" id="ARBA00010876"/>
    </source>
</evidence>
<dbReference type="PANTHER" id="PTHR21600:SF87">
    <property type="entry name" value="RNA PSEUDOURIDYLATE SYNTHASE DOMAIN-CONTAINING PROTEIN 1"/>
    <property type="match status" value="1"/>
</dbReference>
<dbReference type="PANTHER" id="PTHR21600">
    <property type="entry name" value="MITOCHONDRIAL RNA PSEUDOURIDINE SYNTHASE"/>
    <property type="match status" value="1"/>
</dbReference>
<gene>
    <name evidence="3" type="ORF">Zmor_003165</name>
</gene>
<organism evidence="3 4">
    <name type="scientific">Zophobas morio</name>
    <dbReference type="NCBI Taxonomy" id="2755281"/>
    <lineage>
        <taxon>Eukaryota</taxon>
        <taxon>Metazoa</taxon>
        <taxon>Ecdysozoa</taxon>
        <taxon>Arthropoda</taxon>
        <taxon>Hexapoda</taxon>
        <taxon>Insecta</taxon>
        <taxon>Pterygota</taxon>
        <taxon>Neoptera</taxon>
        <taxon>Endopterygota</taxon>
        <taxon>Coleoptera</taxon>
        <taxon>Polyphaga</taxon>
        <taxon>Cucujiformia</taxon>
        <taxon>Tenebrionidae</taxon>
        <taxon>Zophobas</taxon>
    </lineage>
</organism>
<dbReference type="CDD" id="cd02869">
    <property type="entry name" value="PseudoU_synth_RluA_like"/>
    <property type="match status" value="1"/>
</dbReference>
<reference evidence="3" key="1">
    <citation type="journal article" date="2023" name="G3 (Bethesda)">
        <title>Whole genome assemblies of Zophobas morio and Tenebrio molitor.</title>
        <authorList>
            <person name="Kaur S."/>
            <person name="Stinson S.A."/>
            <person name="diCenzo G.C."/>
        </authorList>
    </citation>
    <scope>NUCLEOTIDE SEQUENCE</scope>
    <source>
        <strain evidence="3">QUZm001</strain>
    </source>
</reference>
<dbReference type="SUPFAM" id="SSF55120">
    <property type="entry name" value="Pseudouridine synthase"/>
    <property type="match status" value="1"/>
</dbReference>
<protein>
    <recommendedName>
        <fullName evidence="2">Pseudouridine synthase RsuA/RluA-like domain-containing protein</fullName>
    </recommendedName>
</protein>
<dbReference type="GO" id="GO:0000455">
    <property type="term" value="P:enzyme-directed rRNA pseudouridine synthesis"/>
    <property type="evidence" value="ECO:0007669"/>
    <property type="project" value="TreeGrafter"/>
</dbReference>
<comment type="caution">
    <text evidence="3">The sequence shown here is derived from an EMBL/GenBank/DDBJ whole genome shotgun (WGS) entry which is preliminary data.</text>
</comment>
<dbReference type="EMBL" id="JALNTZ010000010">
    <property type="protein sequence ID" value="KAJ3639829.1"/>
    <property type="molecule type" value="Genomic_DNA"/>
</dbReference>
<dbReference type="Gene3D" id="3.30.2350.10">
    <property type="entry name" value="Pseudouridine synthase"/>
    <property type="match status" value="1"/>
</dbReference>
<dbReference type="GO" id="GO:0009982">
    <property type="term" value="F:pseudouridine synthase activity"/>
    <property type="evidence" value="ECO:0007669"/>
    <property type="project" value="InterPro"/>
</dbReference>